<dbReference type="EMBL" id="JACTVA010000021">
    <property type="protein sequence ID" value="MBC9207758.1"/>
    <property type="molecule type" value="Genomic_DNA"/>
</dbReference>
<organism evidence="1 2">
    <name type="scientific">Teichococcus aerophilus</name>
    <dbReference type="NCBI Taxonomy" id="1224513"/>
    <lineage>
        <taxon>Bacteria</taxon>
        <taxon>Pseudomonadati</taxon>
        <taxon>Pseudomonadota</taxon>
        <taxon>Alphaproteobacteria</taxon>
        <taxon>Acetobacterales</taxon>
        <taxon>Roseomonadaceae</taxon>
        <taxon>Roseomonas</taxon>
    </lineage>
</organism>
<proteinExistence type="predicted"/>
<accession>A0ABR7RMZ4</accession>
<dbReference type="Proteomes" id="UP000626026">
    <property type="component" value="Unassembled WGS sequence"/>
</dbReference>
<evidence type="ECO:0000313" key="2">
    <source>
        <dbReference type="Proteomes" id="UP000626026"/>
    </source>
</evidence>
<gene>
    <name evidence="1" type="ORF">IBL26_13010</name>
</gene>
<evidence type="ECO:0000313" key="1">
    <source>
        <dbReference type="EMBL" id="MBC9207758.1"/>
    </source>
</evidence>
<reference evidence="1 2" key="1">
    <citation type="journal article" date="2013" name="Int. J. Syst. Evol. Microbiol.">
        <title>Roseomonas aerophila sp. nov., isolated from air.</title>
        <authorList>
            <person name="Kim S.J."/>
            <person name="Weon H.Y."/>
            <person name="Ahn J.H."/>
            <person name="Hong S.B."/>
            <person name="Seok S.J."/>
            <person name="Whang K.S."/>
            <person name="Kwon S.W."/>
        </authorList>
    </citation>
    <scope>NUCLEOTIDE SEQUENCE [LARGE SCALE GENOMIC DNA]</scope>
    <source>
        <strain evidence="1 2">NBRC 108923</strain>
    </source>
</reference>
<protein>
    <submittedName>
        <fullName evidence="1">Uncharacterized protein</fullName>
    </submittedName>
</protein>
<keyword evidence="2" id="KW-1185">Reference proteome</keyword>
<name>A0ABR7RMZ4_9PROT</name>
<dbReference type="RefSeq" id="WP_187784922.1">
    <property type="nucleotide sequence ID" value="NZ_JACTVA010000021.1"/>
</dbReference>
<comment type="caution">
    <text evidence="1">The sequence shown here is derived from an EMBL/GenBank/DDBJ whole genome shotgun (WGS) entry which is preliminary data.</text>
</comment>
<sequence>MSGTLLRIRRRRRLAAALRWAVAQEAPRPRAALAPLEERLDAIAASQDRPPSTGADLPERLARLDHGGAMPPEVVAMLAAILTPLQTLLARSTER</sequence>